<evidence type="ECO:0000313" key="3">
    <source>
        <dbReference type="Proteomes" id="UP000005481"/>
    </source>
</evidence>
<protein>
    <submittedName>
        <fullName evidence="2">DNA-binding helix-turn-helix protein</fullName>
    </submittedName>
</protein>
<evidence type="ECO:0000313" key="2">
    <source>
        <dbReference type="EMBL" id="EHM37839.1"/>
    </source>
</evidence>
<dbReference type="CDD" id="cd00093">
    <property type="entry name" value="HTH_XRE"/>
    <property type="match status" value="1"/>
</dbReference>
<dbReference type="EMBL" id="AGCJ01000091">
    <property type="protein sequence ID" value="EHM37839.1"/>
    <property type="molecule type" value="Genomic_DNA"/>
</dbReference>
<feature type="domain" description="HTH cro/C1-type" evidence="1">
    <location>
        <begin position="13"/>
        <end position="67"/>
    </location>
</feature>
<sequence>MRQQDFITDGISLKAARINAGFTQKEAAKRLKISETTLLKYERGETYPTVPVIKRIEALYVIPYRKIIFSDP</sequence>
<dbReference type="STRING" id="861450.HMPREF0080_02023"/>
<dbReference type="OrthoDB" id="9801008at2"/>
<reference evidence="2 3" key="1">
    <citation type="submission" date="2011-08" db="EMBL/GenBank/DDBJ databases">
        <authorList>
            <person name="Weinstock G."/>
            <person name="Sodergren E."/>
            <person name="Clifton S."/>
            <person name="Fulton L."/>
            <person name="Fulton B."/>
            <person name="Courtney L."/>
            <person name="Fronick C."/>
            <person name="Harrison M."/>
            <person name="Strong C."/>
            <person name="Farmer C."/>
            <person name="Delahaunty K."/>
            <person name="Markovic C."/>
            <person name="Hall O."/>
            <person name="Minx P."/>
            <person name="Tomlinson C."/>
            <person name="Mitreva M."/>
            <person name="Hou S."/>
            <person name="Chen J."/>
            <person name="Wollam A."/>
            <person name="Pepin K.H."/>
            <person name="Johnson M."/>
            <person name="Bhonagiri V."/>
            <person name="Zhang X."/>
            <person name="Suruliraj S."/>
            <person name="Warren W."/>
            <person name="Chinwalla A."/>
            <person name="Mardis E.R."/>
            <person name="Wilson R.K."/>
        </authorList>
    </citation>
    <scope>NUCLEOTIDE SEQUENCE [LARGE SCALE GENOMIC DNA]</scope>
    <source>
        <strain evidence="2 3">F0357</strain>
    </source>
</reference>
<dbReference type="PROSITE" id="PS50943">
    <property type="entry name" value="HTH_CROC1"/>
    <property type="match status" value="1"/>
</dbReference>
<dbReference type="AlphaFoldDB" id="G9YK14"/>
<evidence type="ECO:0000259" key="1">
    <source>
        <dbReference type="PROSITE" id="PS50943"/>
    </source>
</evidence>
<dbReference type="RefSeq" id="WP_006790984.1">
    <property type="nucleotide sequence ID" value="NZ_JH417615.1"/>
</dbReference>
<dbReference type="Pfam" id="PF01381">
    <property type="entry name" value="HTH_3"/>
    <property type="match status" value="1"/>
</dbReference>
<dbReference type="SUPFAM" id="SSF47413">
    <property type="entry name" value="lambda repressor-like DNA-binding domains"/>
    <property type="match status" value="1"/>
</dbReference>
<name>G9YK14_9FIRM</name>
<dbReference type="SMART" id="SM00530">
    <property type="entry name" value="HTH_XRE"/>
    <property type="match status" value="1"/>
</dbReference>
<dbReference type="Gene3D" id="1.10.260.40">
    <property type="entry name" value="lambda repressor-like DNA-binding domains"/>
    <property type="match status" value="1"/>
</dbReference>
<dbReference type="GO" id="GO:0003677">
    <property type="term" value="F:DNA binding"/>
    <property type="evidence" value="ECO:0007669"/>
    <property type="project" value="UniProtKB-KW"/>
</dbReference>
<dbReference type="InterPro" id="IPR001387">
    <property type="entry name" value="Cro/C1-type_HTH"/>
</dbReference>
<dbReference type="Proteomes" id="UP000005481">
    <property type="component" value="Unassembled WGS sequence"/>
</dbReference>
<accession>G9YK14</accession>
<dbReference type="HOGENOM" id="CLU_066192_62_8_9"/>
<keyword evidence="2" id="KW-0238">DNA-binding</keyword>
<organism evidence="2 3">
    <name type="scientific">Anaeroglobus geminatus F0357</name>
    <dbReference type="NCBI Taxonomy" id="861450"/>
    <lineage>
        <taxon>Bacteria</taxon>
        <taxon>Bacillati</taxon>
        <taxon>Bacillota</taxon>
        <taxon>Negativicutes</taxon>
        <taxon>Veillonellales</taxon>
        <taxon>Veillonellaceae</taxon>
        <taxon>Anaeroglobus</taxon>
    </lineage>
</organism>
<proteinExistence type="predicted"/>
<comment type="caution">
    <text evidence="2">The sequence shown here is derived from an EMBL/GenBank/DDBJ whole genome shotgun (WGS) entry which is preliminary data.</text>
</comment>
<dbReference type="InterPro" id="IPR010982">
    <property type="entry name" value="Lambda_DNA-bd_dom_sf"/>
</dbReference>
<gene>
    <name evidence="2" type="ORF">HMPREF0080_02023</name>
</gene>
<keyword evidence="3" id="KW-1185">Reference proteome</keyword>